<keyword evidence="1" id="KW-0732">Signal</keyword>
<evidence type="ECO:0000313" key="2">
    <source>
        <dbReference type="EMBL" id="CAF4334676.1"/>
    </source>
</evidence>
<evidence type="ECO:0000313" key="3">
    <source>
        <dbReference type="Proteomes" id="UP000663868"/>
    </source>
</evidence>
<name>A0A820JXD0_9BILA</name>
<protein>
    <submittedName>
        <fullName evidence="2">Uncharacterized protein</fullName>
    </submittedName>
</protein>
<feature type="chain" id="PRO_5032802635" evidence="1">
    <location>
        <begin position="20"/>
        <end position="83"/>
    </location>
</feature>
<accession>A0A820JXD0</accession>
<gene>
    <name evidence="2" type="ORF">KXQ929_LOCUS47372</name>
</gene>
<evidence type="ECO:0000256" key="1">
    <source>
        <dbReference type="SAM" id="SignalP"/>
    </source>
</evidence>
<sequence length="83" mass="9787">MFTVCIILYLLSYIQGVSSSTTQTKPKLTIDEFFDYTTFPLLSFSPDDKYLLYQTQIPSWNTSVFENILWIYNIKQQKKTIIT</sequence>
<comment type="caution">
    <text evidence="2">The sequence shown here is derived from an EMBL/GenBank/DDBJ whole genome shotgun (WGS) entry which is preliminary data.</text>
</comment>
<dbReference type="EMBL" id="CAJOBB010017015">
    <property type="protein sequence ID" value="CAF4334676.1"/>
    <property type="molecule type" value="Genomic_DNA"/>
</dbReference>
<organism evidence="2 3">
    <name type="scientific">Adineta steineri</name>
    <dbReference type="NCBI Taxonomy" id="433720"/>
    <lineage>
        <taxon>Eukaryota</taxon>
        <taxon>Metazoa</taxon>
        <taxon>Spiralia</taxon>
        <taxon>Gnathifera</taxon>
        <taxon>Rotifera</taxon>
        <taxon>Eurotatoria</taxon>
        <taxon>Bdelloidea</taxon>
        <taxon>Adinetida</taxon>
        <taxon>Adinetidae</taxon>
        <taxon>Adineta</taxon>
    </lineage>
</organism>
<proteinExistence type="predicted"/>
<feature type="non-terminal residue" evidence="2">
    <location>
        <position position="83"/>
    </location>
</feature>
<feature type="signal peptide" evidence="1">
    <location>
        <begin position="1"/>
        <end position="19"/>
    </location>
</feature>
<dbReference type="Proteomes" id="UP000663868">
    <property type="component" value="Unassembled WGS sequence"/>
</dbReference>
<dbReference type="AlphaFoldDB" id="A0A820JXD0"/>
<reference evidence="2" key="1">
    <citation type="submission" date="2021-02" db="EMBL/GenBank/DDBJ databases">
        <authorList>
            <person name="Nowell W R."/>
        </authorList>
    </citation>
    <scope>NUCLEOTIDE SEQUENCE</scope>
</reference>